<dbReference type="CDD" id="cd02181">
    <property type="entry name" value="GH16_fungal_Lam16A_glucanase"/>
    <property type="match status" value="1"/>
</dbReference>
<dbReference type="Pfam" id="PF26113">
    <property type="entry name" value="GH16_XgeA"/>
    <property type="match status" value="1"/>
</dbReference>
<gene>
    <name evidence="3" type="ORF">FIBSPDRAFT_819668</name>
</gene>
<protein>
    <submittedName>
        <fullName evidence="3">Glycoside hydrolase family 16 protein</fullName>
    </submittedName>
</protein>
<dbReference type="EMBL" id="KV417515">
    <property type="protein sequence ID" value="KZP26291.1"/>
    <property type="molecule type" value="Genomic_DNA"/>
</dbReference>
<keyword evidence="1" id="KW-0732">Signal</keyword>
<dbReference type="SUPFAM" id="SSF49899">
    <property type="entry name" value="Concanavalin A-like lectins/glucanases"/>
    <property type="match status" value="1"/>
</dbReference>
<dbReference type="AlphaFoldDB" id="A0A166PP17"/>
<feature type="signal peptide" evidence="1">
    <location>
        <begin position="1"/>
        <end position="20"/>
    </location>
</feature>
<dbReference type="Proteomes" id="UP000076532">
    <property type="component" value="Unassembled WGS sequence"/>
</dbReference>
<name>A0A166PP17_9AGAM</name>
<dbReference type="PANTHER" id="PTHR10963">
    <property type="entry name" value="GLYCOSYL HYDROLASE-RELATED"/>
    <property type="match status" value="1"/>
</dbReference>
<dbReference type="Gene3D" id="2.60.120.200">
    <property type="match status" value="1"/>
</dbReference>
<keyword evidence="4" id="KW-1185">Reference proteome</keyword>
<evidence type="ECO:0000256" key="1">
    <source>
        <dbReference type="SAM" id="SignalP"/>
    </source>
</evidence>
<dbReference type="PANTHER" id="PTHR10963:SF24">
    <property type="entry name" value="GLYCOSIDASE C21B10.07-RELATED"/>
    <property type="match status" value="1"/>
</dbReference>
<dbReference type="OrthoDB" id="192832at2759"/>
<evidence type="ECO:0000313" key="3">
    <source>
        <dbReference type="EMBL" id="KZP26291.1"/>
    </source>
</evidence>
<evidence type="ECO:0000259" key="2">
    <source>
        <dbReference type="PROSITE" id="PS51762"/>
    </source>
</evidence>
<dbReference type="InterPro" id="IPR013320">
    <property type="entry name" value="ConA-like_dom_sf"/>
</dbReference>
<dbReference type="InterPro" id="IPR050546">
    <property type="entry name" value="Glycosyl_Hydrlase_16"/>
</dbReference>
<feature type="domain" description="GH16" evidence="2">
    <location>
        <begin position="32"/>
        <end position="287"/>
    </location>
</feature>
<dbReference type="GO" id="GO:0004553">
    <property type="term" value="F:hydrolase activity, hydrolyzing O-glycosyl compounds"/>
    <property type="evidence" value="ECO:0007669"/>
    <property type="project" value="InterPro"/>
</dbReference>
<accession>A0A166PP17</accession>
<feature type="chain" id="PRO_5007878347" evidence="1">
    <location>
        <begin position="21"/>
        <end position="319"/>
    </location>
</feature>
<proteinExistence type="predicted"/>
<sequence length="319" mass="33128">MFFSRSTYLALAAIASPALAATYKQSANIVGADFMTAFTFEAIADPTGGLVTYVDAATAQSAGLVSSTATTFKMGADSTTTLASGSTTGRNSVRIKSVASYSTHVAVFNVNHMPEGCGTWPAIWETDESDWPNGGEVDIVEGVNNVSPNQSTLHTSPGCTMPSTVTQTGTTLSTDCNTADNGNSGCGVHSSDSKSFGPAFNAAGGGWYAMERNTDAISVWFWESSSGSVPSDVSGGSASVNTDNWGTPTAYFPSTDCDIGSHFDANNIIINLTFCGDWAGAADVYSASGCPSTCNDYVNTNPSAFTNAYFEFASINVYE</sequence>
<keyword evidence="3" id="KW-0378">Hydrolase</keyword>
<dbReference type="PROSITE" id="PS51762">
    <property type="entry name" value="GH16_2"/>
    <property type="match status" value="1"/>
</dbReference>
<evidence type="ECO:0000313" key="4">
    <source>
        <dbReference type="Proteomes" id="UP000076532"/>
    </source>
</evidence>
<dbReference type="GO" id="GO:0009251">
    <property type="term" value="P:glucan catabolic process"/>
    <property type="evidence" value="ECO:0007669"/>
    <property type="project" value="TreeGrafter"/>
</dbReference>
<reference evidence="3 4" key="1">
    <citation type="journal article" date="2016" name="Mol. Biol. Evol.">
        <title>Comparative Genomics of Early-Diverging Mushroom-Forming Fungi Provides Insights into the Origins of Lignocellulose Decay Capabilities.</title>
        <authorList>
            <person name="Nagy L.G."/>
            <person name="Riley R."/>
            <person name="Tritt A."/>
            <person name="Adam C."/>
            <person name="Daum C."/>
            <person name="Floudas D."/>
            <person name="Sun H."/>
            <person name="Yadav J.S."/>
            <person name="Pangilinan J."/>
            <person name="Larsson K.H."/>
            <person name="Matsuura K."/>
            <person name="Barry K."/>
            <person name="Labutti K."/>
            <person name="Kuo R."/>
            <person name="Ohm R.A."/>
            <person name="Bhattacharya S.S."/>
            <person name="Shirouzu T."/>
            <person name="Yoshinaga Y."/>
            <person name="Martin F.M."/>
            <person name="Grigoriev I.V."/>
            <person name="Hibbett D.S."/>
        </authorList>
    </citation>
    <scope>NUCLEOTIDE SEQUENCE [LARGE SCALE GENOMIC DNA]</scope>
    <source>
        <strain evidence="3 4">CBS 109695</strain>
    </source>
</reference>
<organism evidence="3 4">
    <name type="scientific">Athelia psychrophila</name>
    <dbReference type="NCBI Taxonomy" id="1759441"/>
    <lineage>
        <taxon>Eukaryota</taxon>
        <taxon>Fungi</taxon>
        <taxon>Dikarya</taxon>
        <taxon>Basidiomycota</taxon>
        <taxon>Agaricomycotina</taxon>
        <taxon>Agaricomycetes</taxon>
        <taxon>Agaricomycetidae</taxon>
        <taxon>Atheliales</taxon>
        <taxon>Atheliaceae</taxon>
        <taxon>Athelia</taxon>
    </lineage>
</organism>
<dbReference type="STRING" id="436010.A0A166PP17"/>
<dbReference type="InterPro" id="IPR000757">
    <property type="entry name" value="Beta-glucanase-like"/>
</dbReference>